<proteinExistence type="inferred from homology"/>
<dbReference type="OrthoDB" id="3561359at2759"/>
<feature type="region of interest" description="Disordered" evidence="6">
    <location>
        <begin position="1"/>
        <end position="76"/>
    </location>
</feature>
<gene>
    <name evidence="8" type="ORF">PENPOL_c006G05886</name>
</gene>
<dbReference type="AlphaFoldDB" id="A0A1V6NM67"/>
<evidence type="ECO:0000256" key="3">
    <source>
        <dbReference type="ARBA" id="ARBA00022692"/>
    </source>
</evidence>
<feature type="compositionally biased region" description="Polar residues" evidence="6">
    <location>
        <begin position="60"/>
        <end position="76"/>
    </location>
</feature>
<organism evidence="8 9">
    <name type="scientific">Penicillium polonicum</name>
    <dbReference type="NCBI Taxonomy" id="60169"/>
    <lineage>
        <taxon>Eukaryota</taxon>
        <taxon>Fungi</taxon>
        <taxon>Dikarya</taxon>
        <taxon>Ascomycota</taxon>
        <taxon>Pezizomycotina</taxon>
        <taxon>Eurotiomycetes</taxon>
        <taxon>Eurotiomycetidae</taxon>
        <taxon>Eurotiales</taxon>
        <taxon>Aspergillaceae</taxon>
        <taxon>Penicillium</taxon>
    </lineage>
</organism>
<dbReference type="PANTHER" id="PTHR23502">
    <property type="entry name" value="MAJOR FACILITATOR SUPERFAMILY"/>
    <property type="match status" value="1"/>
</dbReference>
<name>A0A1V6NM67_PENPO</name>
<keyword evidence="5 7" id="KW-0472">Membrane</keyword>
<feature type="transmembrane region" description="Helical" evidence="7">
    <location>
        <begin position="194"/>
        <end position="215"/>
    </location>
</feature>
<feature type="transmembrane region" description="Helical" evidence="7">
    <location>
        <begin position="126"/>
        <end position="151"/>
    </location>
</feature>
<feature type="transmembrane region" description="Helical" evidence="7">
    <location>
        <begin position="441"/>
        <end position="466"/>
    </location>
</feature>
<dbReference type="SUPFAM" id="SSF103473">
    <property type="entry name" value="MFS general substrate transporter"/>
    <property type="match status" value="1"/>
</dbReference>
<protein>
    <recommendedName>
        <fullName evidence="10">Major facilitator superfamily (MFS) profile domain-containing protein</fullName>
    </recommendedName>
</protein>
<evidence type="ECO:0000256" key="4">
    <source>
        <dbReference type="ARBA" id="ARBA00022989"/>
    </source>
</evidence>
<evidence type="ECO:0000256" key="7">
    <source>
        <dbReference type="SAM" id="Phobius"/>
    </source>
</evidence>
<feature type="transmembrane region" description="Helical" evidence="7">
    <location>
        <begin position="321"/>
        <end position="351"/>
    </location>
</feature>
<feature type="transmembrane region" description="Helical" evidence="7">
    <location>
        <begin position="414"/>
        <end position="435"/>
    </location>
</feature>
<keyword evidence="9" id="KW-1185">Reference proteome</keyword>
<evidence type="ECO:0000256" key="6">
    <source>
        <dbReference type="SAM" id="MobiDB-lite"/>
    </source>
</evidence>
<dbReference type="FunFam" id="1.20.1250.20:FF:000082">
    <property type="entry name" value="MFS multidrug transporter, putative"/>
    <property type="match status" value="1"/>
</dbReference>
<comment type="caution">
    <text evidence="8">The sequence shown here is derived from an EMBL/GenBank/DDBJ whole genome shotgun (WGS) entry which is preliminary data.</text>
</comment>
<keyword evidence="3 7" id="KW-0812">Transmembrane</keyword>
<evidence type="ECO:0000256" key="1">
    <source>
        <dbReference type="ARBA" id="ARBA00004651"/>
    </source>
</evidence>
<sequence>MSTSSTDTSHPNLGEEKAHIGPERHSSDKSDDEFDRTKSEDVTYAPINSPGPHNEGSAPLQKQRSNASKSVTSRSLERSWSLNDGISIGGHEVDEAAVANEDEAYTVGWEENDPMNPRNMSKARRWLVVIIVSMGSLCVTCASSIYTTTYAQLMSEFGCSQEVATLGLSFFIWGLGIGPLFLSPLSETMIIARFFSGLSGSAFLSVAGGTVGDMFDRHELAFPMMLYTASPFVGPEVGPLVGGFINAFTTWRWTFYVLLIWSGVMLASIIFLVPETYHPVLLRRKAEKLRQETGDERWKAPIEKLQRSVSQTVLLSMKRPVLLLALEPMCLCLCIFSAILLGILYLFFGAFQLVFSEVYGLVIWQRGLCFLGLFVGMVIAILSDPFWRRNYVRLERNHEKATKKLDDFQPEWRLPPAILGGPLVTIGLFIFAWTIYPNVHWIAPIIGSAVFGAGTILVYSGIFTFLVDAYPTFAASALAANSFTRSSFGGIFPLFGMQMYHNLGYNWATSLLAFLTLVMTPFPYLFFRYGSWIRSKSRFAKSQA</sequence>
<dbReference type="InterPro" id="IPR036259">
    <property type="entry name" value="MFS_trans_sf"/>
</dbReference>
<comment type="subcellular location">
    <subcellularLocation>
        <location evidence="1">Cell membrane</location>
        <topology evidence="1">Multi-pass membrane protein</topology>
    </subcellularLocation>
</comment>
<feature type="transmembrane region" description="Helical" evidence="7">
    <location>
        <begin position="163"/>
        <end position="182"/>
    </location>
</feature>
<dbReference type="Pfam" id="PF07690">
    <property type="entry name" value="MFS_1"/>
    <property type="match status" value="1"/>
</dbReference>
<dbReference type="STRING" id="60169.A0A1V6NM67"/>
<feature type="transmembrane region" description="Helical" evidence="7">
    <location>
        <begin position="253"/>
        <end position="274"/>
    </location>
</feature>
<dbReference type="CDD" id="cd17323">
    <property type="entry name" value="MFS_Tpo1_MDR_like"/>
    <property type="match status" value="1"/>
</dbReference>
<feature type="compositionally biased region" description="Polar residues" evidence="6">
    <location>
        <begin position="1"/>
        <end position="11"/>
    </location>
</feature>
<dbReference type="Proteomes" id="UP000191408">
    <property type="component" value="Unassembled WGS sequence"/>
</dbReference>
<dbReference type="PANTHER" id="PTHR23502:SF7">
    <property type="entry name" value="DRUG_PROTON ANTIPORTER YHK8-RELATED"/>
    <property type="match status" value="1"/>
</dbReference>
<dbReference type="Gene3D" id="1.20.1250.20">
    <property type="entry name" value="MFS general substrate transporter like domains"/>
    <property type="match status" value="1"/>
</dbReference>
<dbReference type="GO" id="GO:0005886">
    <property type="term" value="C:plasma membrane"/>
    <property type="evidence" value="ECO:0007669"/>
    <property type="project" value="UniProtKB-SubCell"/>
</dbReference>
<reference evidence="9" key="1">
    <citation type="journal article" date="2017" name="Nat. Microbiol.">
        <title>Global analysis of biosynthetic gene clusters reveals vast potential of secondary metabolite production in Penicillium species.</title>
        <authorList>
            <person name="Nielsen J.C."/>
            <person name="Grijseels S."/>
            <person name="Prigent S."/>
            <person name="Ji B."/>
            <person name="Dainat J."/>
            <person name="Nielsen K.F."/>
            <person name="Frisvad J.C."/>
            <person name="Workman M."/>
            <person name="Nielsen J."/>
        </authorList>
    </citation>
    <scope>NUCLEOTIDE SEQUENCE [LARGE SCALE GENOMIC DNA]</scope>
    <source>
        <strain evidence="9">IBT 4502</strain>
    </source>
</reference>
<evidence type="ECO:0008006" key="10">
    <source>
        <dbReference type="Google" id="ProtNLM"/>
    </source>
</evidence>
<dbReference type="InterPro" id="IPR011701">
    <property type="entry name" value="MFS"/>
</dbReference>
<evidence type="ECO:0000256" key="5">
    <source>
        <dbReference type="ARBA" id="ARBA00023136"/>
    </source>
</evidence>
<evidence type="ECO:0000256" key="2">
    <source>
        <dbReference type="ARBA" id="ARBA00008335"/>
    </source>
</evidence>
<dbReference type="EMBL" id="MDYM01000006">
    <property type="protein sequence ID" value="OQD65506.1"/>
    <property type="molecule type" value="Genomic_DNA"/>
</dbReference>
<feature type="transmembrane region" description="Helical" evidence="7">
    <location>
        <begin position="363"/>
        <end position="383"/>
    </location>
</feature>
<keyword evidence="4 7" id="KW-1133">Transmembrane helix</keyword>
<feature type="transmembrane region" description="Helical" evidence="7">
    <location>
        <begin position="507"/>
        <end position="527"/>
    </location>
</feature>
<evidence type="ECO:0000313" key="8">
    <source>
        <dbReference type="EMBL" id="OQD65506.1"/>
    </source>
</evidence>
<dbReference type="GO" id="GO:0022857">
    <property type="term" value="F:transmembrane transporter activity"/>
    <property type="evidence" value="ECO:0007669"/>
    <property type="project" value="InterPro"/>
</dbReference>
<feature type="compositionally biased region" description="Basic and acidic residues" evidence="6">
    <location>
        <begin position="13"/>
        <end position="41"/>
    </location>
</feature>
<evidence type="ECO:0000313" key="9">
    <source>
        <dbReference type="Proteomes" id="UP000191408"/>
    </source>
</evidence>
<accession>A0A1V6NM67</accession>
<comment type="similarity">
    <text evidence="2">Belongs to the major facilitator superfamily.</text>
</comment>